<proteinExistence type="predicted"/>
<gene>
    <name evidence="1" type="ORF">M9458_006147</name>
</gene>
<dbReference type="SUPFAM" id="SSF48726">
    <property type="entry name" value="Immunoglobulin"/>
    <property type="match status" value="1"/>
</dbReference>
<accession>A0ABD0RIF3</accession>
<protein>
    <submittedName>
        <fullName evidence="1">Uncharacterized protein</fullName>
    </submittedName>
</protein>
<comment type="caution">
    <text evidence="1">The sequence shown here is derived from an EMBL/GenBank/DDBJ whole genome shotgun (WGS) entry which is preliminary data.</text>
</comment>
<dbReference type="AlphaFoldDB" id="A0ABD0RIF3"/>
<feature type="non-terminal residue" evidence="1">
    <location>
        <position position="1"/>
    </location>
</feature>
<keyword evidence="2" id="KW-1185">Reference proteome</keyword>
<reference evidence="1 2" key="1">
    <citation type="submission" date="2024-05" db="EMBL/GenBank/DDBJ databases">
        <title>Genome sequencing and assembly of Indian major carp, Cirrhinus mrigala (Hamilton, 1822).</title>
        <authorList>
            <person name="Mohindra V."/>
            <person name="Chowdhury L.M."/>
            <person name="Lal K."/>
            <person name="Jena J.K."/>
        </authorList>
    </citation>
    <scope>NUCLEOTIDE SEQUENCE [LARGE SCALE GENOMIC DNA]</scope>
    <source>
        <strain evidence="1">CM1030</strain>
        <tissue evidence="1">Blood</tissue>
    </source>
</reference>
<organism evidence="1 2">
    <name type="scientific">Cirrhinus mrigala</name>
    <name type="common">Mrigala</name>
    <dbReference type="NCBI Taxonomy" id="683832"/>
    <lineage>
        <taxon>Eukaryota</taxon>
        <taxon>Metazoa</taxon>
        <taxon>Chordata</taxon>
        <taxon>Craniata</taxon>
        <taxon>Vertebrata</taxon>
        <taxon>Euteleostomi</taxon>
        <taxon>Actinopterygii</taxon>
        <taxon>Neopterygii</taxon>
        <taxon>Teleostei</taxon>
        <taxon>Ostariophysi</taxon>
        <taxon>Cypriniformes</taxon>
        <taxon>Cyprinidae</taxon>
        <taxon>Labeoninae</taxon>
        <taxon>Labeonini</taxon>
        <taxon>Cirrhinus</taxon>
    </lineage>
</organism>
<feature type="non-terminal residue" evidence="1">
    <location>
        <position position="78"/>
    </location>
</feature>
<evidence type="ECO:0000313" key="1">
    <source>
        <dbReference type="EMBL" id="KAL0197607.1"/>
    </source>
</evidence>
<dbReference type="EMBL" id="JAMKFB020000003">
    <property type="protein sequence ID" value="KAL0197607.1"/>
    <property type="molecule type" value="Genomic_DNA"/>
</dbReference>
<sequence>AQKTVKEASVSCKVKDVPVNSENITAGDIVFSTNTSLFIKIHKVTIDTKKWFDGEMVTCTIRDTNNNRDIKQEIRFDK</sequence>
<dbReference type="Proteomes" id="UP001529510">
    <property type="component" value="Unassembled WGS sequence"/>
</dbReference>
<dbReference type="InterPro" id="IPR036179">
    <property type="entry name" value="Ig-like_dom_sf"/>
</dbReference>
<name>A0ABD0RIF3_CIRMR</name>
<evidence type="ECO:0000313" key="2">
    <source>
        <dbReference type="Proteomes" id="UP001529510"/>
    </source>
</evidence>